<keyword evidence="2 4" id="KW-0808">Transferase</keyword>
<comment type="caution">
    <text evidence="5">The sequence shown here is derived from an EMBL/GenBank/DDBJ whole genome shotgun (WGS) entry which is preliminary data.</text>
</comment>
<dbReference type="AlphaFoldDB" id="A0AAE3P089"/>
<dbReference type="SUPFAM" id="SSF110738">
    <property type="entry name" value="Glycerate kinase I"/>
    <property type="match status" value="1"/>
</dbReference>
<evidence type="ECO:0000313" key="5">
    <source>
        <dbReference type="EMBL" id="MDF1610673.1"/>
    </source>
</evidence>
<evidence type="ECO:0000256" key="2">
    <source>
        <dbReference type="ARBA" id="ARBA00022679"/>
    </source>
</evidence>
<organism evidence="5 6">
    <name type="scientific">Stygiobacter electus</name>
    <dbReference type="NCBI Taxonomy" id="3032292"/>
    <lineage>
        <taxon>Bacteria</taxon>
        <taxon>Pseudomonadati</taxon>
        <taxon>Ignavibacteriota</taxon>
        <taxon>Ignavibacteria</taxon>
        <taxon>Ignavibacteriales</taxon>
        <taxon>Melioribacteraceae</taxon>
        <taxon>Stygiobacter</taxon>
    </lineage>
</organism>
<comment type="similarity">
    <text evidence="1 4">Belongs to the glycerate kinase type-1 family.</text>
</comment>
<dbReference type="InterPro" id="IPR018193">
    <property type="entry name" value="Glyc_kinase_flavodox-like_fold"/>
</dbReference>
<gene>
    <name evidence="5" type="ORF">P0M35_00795</name>
</gene>
<name>A0AAE3P089_9BACT</name>
<dbReference type="GO" id="GO:0031388">
    <property type="term" value="P:organic acid phosphorylation"/>
    <property type="evidence" value="ECO:0007669"/>
    <property type="project" value="UniProtKB-UniRule"/>
</dbReference>
<dbReference type="RefSeq" id="WP_321534438.1">
    <property type="nucleotide sequence ID" value="NZ_JARGDL010000001.1"/>
</dbReference>
<reference evidence="5" key="1">
    <citation type="submission" date="2023-03" db="EMBL/GenBank/DDBJ databases">
        <title>Stygiobacter electus gen. nov., sp. nov., facultatively anaerobic thermotolerant bacterium of the class Ignavibacteria from a well of Yessentuki mineral water deposit.</title>
        <authorList>
            <person name="Podosokorskaya O.A."/>
            <person name="Elcheninov A.G."/>
            <person name="Petrova N.F."/>
            <person name="Zavarzina D.G."/>
            <person name="Kublanov I.V."/>
            <person name="Merkel A.Y."/>
        </authorList>
    </citation>
    <scope>NUCLEOTIDE SEQUENCE</scope>
    <source>
        <strain evidence="5">09-Me</strain>
    </source>
</reference>
<dbReference type="NCBIfam" id="TIGR00045">
    <property type="entry name" value="glycerate kinase"/>
    <property type="match status" value="1"/>
</dbReference>
<evidence type="ECO:0000313" key="6">
    <source>
        <dbReference type="Proteomes" id="UP001221302"/>
    </source>
</evidence>
<dbReference type="EC" id="2.7.1.-" evidence="5"/>
<dbReference type="InterPro" id="IPR018197">
    <property type="entry name" value="Glycerate_kinase_RE-like"/>
</dbReference>
<accession>A0AAE3P089</accession>
<dbReference type="PANTHER" id="PTHR21599">
    <property type="entry name" value="GLYCERATE KINASE"/>
    <property type="match status" value="1"/>
</dbReference>
<evidence type="ECO:0000256" key="1">
    <source>
        <dbReference type="ARBA" id="ARBA00006284"/>
    </source>
</evidence>
<evidence type="ECO:0000256" key="4">
    <source>
        <dbReference type="PIRNR" id="PIRNR006078"/>
    </source>
</evidence>
<dbReference type="PANTHER" id="PTHR21599:SF0">
    <property type="entry name" value="GLYCERATE KINASE"/>
    <property type="match status" value="1"/>
</dbReference>
<dbReference type="Gene3D" id="3.40.50.10350">
    <property type="entry name" value="Glycerate kinase, domain 1"/>
    <property type="match status" value="1"/>
</dbReference>
<dbReference type="Proteomes" id="UP001221302">
    <property type="component" value="Unassembled WGS sequence"/>
</dbReference>
<dbReference type="Gene3D" id="3.90.1510.10">
    <property type="entry name" value="Glycerate kinase, domain 2"/>
    <property type="match status" value="1"/>
</dbReference>
<dbReference type="PIRSF" id="PIRSF006078">
    <property type="entry name" value="GlxK"/>
    <property type="match status" value="1"/>
</dbReference>
<dbReference type="GO" id="GO:0008887">
    <property type="term" value="F:glycerate kinase activity"/>
    <property type="evidence" value="ECO:0007669"/>
    <property type="project" value="UniProtKB-UniRule"/>
</dbReference>
<dbReference type="InterPro" id="IPR036129">
    <property type="entry name" value="Glycerate_kinase_sf"/>
</dbReference>
<evidence type="ECO:0000256" key="3">
    <source>
        <dbReference type="ARBA" id="ARBA00022777"/>
    </source>
</evidence>
<proteinExistence type="inferred from homology"/>
<dbReference type="InterPro" id="IPR004381">
    <property type="entry name" value="Glycerate_kinase"/>
</dbReference>
<sequence>MNKKNFNCLIAPNSFKECADSVEISEYVKSSLFRYLPTEIREQINFDLKPISDGGDGFLQVCQRNFGLDILHFEISYPYSEQTFFCPVGYSEETATLYIESAEVLGTKVIPSEFRDPMNLSSKGFGDLLIQIVDSIENQVMQVDKIVIGIGGTGINDLGLGMLKTIGWKFFDENENEIEPIPANFMKIQGFEGEKVETPFKIELIVDVDNPLIGEQGASKVFSIQKGASEYEAEEMDKGFQEVLAVLGIPEKRIDLLNGSGGGLTAAFELFFDVNIKLANDFIVDDLKIHNTQNNNYNLVITGEGQLDYKSLMNKGAMLVVNEFKEKDIPIYFICGQSEGDLPEIEKLHVIELSEYFNSEEESIQKISQGIELASKRIAKDIIKLFTQKK</sequence>
<protein>
    <submittedName>
        <fullName evidence="5">Glycerate kinase</fullName>
        <ecNumber evidence="5">2.7.1.-</ecNumber>
    </submittedName>
</protein>
<dbReference type="EMBL" id="JARGDL010000001">
    <property type="protein sequence ID" value="MDF1610673.1"/>
    <property type="molecule type" value="Genomic_DNA"/>
</dbReference>
<dbReference type="Pfam" id="PF02595">
    <property type="entry name" value="Gly_kinase"/>
    <property type="match status" value="1"/>
</dbReference>
<keyword evidence="3 4" id="KW-0418">Kinase</keyword>
<keyword evidence="6" id="KW-1185">Reference proteome</keyword>